<evidence type="ECO:0000256" key="6">
    <source>
        <dbReference type="ARBA" id="ARBA00022705"/>
    </source>
</evidence>
<evidence type="ECO:0000313" key="20">
    <source>
        <dbReference type="EMBL" id="MBO8446792.1"/>
    </source>
</evidence>
<keyword evidence="6 16" id="KW-0235">DNA replication</keyword>
<feature type="domain" description="5'-3' exonuclease" evidence="18">
    <location>
        <begin position="2"/>
        <end position="262"/>
    </location>
</feature>
<dbReference type="FunFam" id="1.10.150.20:FF:000002">
    <property type="entry name" value="DNA polymerase I"/>
    <property type="match status" value="1"/>
</dbReference>
<keyword evidence="7" id="KW-0540">Nuclease</keyword>
<dbReference type="Pfam" id="PF00476">
    <property type="entry name" value="DNA_pol_A"/>
    <property type="match status" value="1"/>
</dbReference>
<sequence>MKKLFLIDAYAIIYRAYYALLNNIRFTNKDGVNTAPVYGFLNTLHEVISKENPTHMAVAFDTGKTFRHEEYEQYKAQREKTPEDITAAIPFIKKLVRAYNIPVIEAPGYEADDIIASVARNAEAQGFDSYMLTPDKDYCQLVDDHCFLYRPVHGGGYEIMGVEEVKKKYGFDDPKQMIDYLGLVGDKSDNIPGCPGVGEKTAGTLLKQFGTIDNLYANINEVKGAIQGKLSAYEDQVRLSRRLATIKTDLDLPFDENALALKDPDLPALNAILDELEMKSQQKKINSYYKKNQLPAQSEEISLFDMEDFVPKDEPSIAKNVKLQSLQNYPHDFHILQSPGQVESFFNKLAEQKEFCFETETSSSDVFSCDLLGIAFSWKNSEAWFLPIDSFNHDLYVEKLRPVFSDPGIKKISNDIKKSYSVLKIQGIVLSGGLFDNTIAHYLLQAESRHDLAALAELYLGYEPAGLEKIAGPAGKRQKSLKDVALPDLATFACENTETGFRLYKTLRDRLGTAGVESLFYNVEMPLSICLADMEMAGVRIDSDALRAYSATLGKEAARIESLIYGYAGEELNINSPKQVGELLFDKLQLSGKAKKTRNGQYSTSEEILESLKGRHPVISLLLDYRRIKKLLSTYVDALPSLINPVTGKIHTSYNQTVTATGRLSSANPNLQNIPVREDMGREIRQAFVPDNGCIFLSADYSQIELRLMAHLSGDEHMCDAFKSGKDIHAATAAKIYKMPLDKITKDMRRKAKTANFGIIYGITAFGLAERLTIGREEAKQLIDGYFESYPKIKQFIDNCILSAREKGYAETILHRKRYLPDISSANSVVRKFAERNAVNAPIQGSAADIIKIAMVNIHRKMKEAGLRSQMILQVHDELDFNVYPDELESVKEIVRDGMENAVKLSVPLVADCGTGKNWLESH</sequence>
<dbReference type="NCBIfam" id="TIGR00593">
    <property type="entry name" value="pola"/>
    <property type="match status" value="1"/>
</dbReference>
<evidence type="ECO:0000256" key="3">
    <source>
        <dbReference type="ARBA" id="ARBA00020311"/>
    </source>
</evidence>
<evidence type="ECO:0000256" key="7">
    <source>
        <dbReference type="ARBA" id="ARBA00022722"/>
    </source>
</evidence>
<accession>A0A9D9HEF6</accession>
<dbReference type="SMART" id="SM00474">
    <property type="entry name" value="35EXOc"/>
    <property type="match status" value="1"/>
</dbReference>
<evidence type="ECO:0000256" key="13">
    <source>
        <dbReference type="ARBA" id="ARBA00023204"/>
    </source>
</evidence>
<dbReference type="GO" id="GO:0006261">
    <property type="term" value="P:DNA-templated DNA replication"/>
    <property type="evidence" value="ECO:0007669"/>
    <property type="project" value="UniProtKB-UniRule"/>
</dbReference>
<dbReference type="PRINTS" id="PR00868">
    <property type="entry name" value="DNAPOLI"/>
</dbReference>
<dbReference type="CDD" id="cd09859">
    <property type="entry name" value="PIN_53EXO"/>
    <property type="match status" value="1"/>
</dbReference>
<dbReference type="CDD" id="cd09898">
    <property type="entry name" value="H3TH_53EXO"/>
    <property type="match status" value="1"/>
</dbReference>
<dbReference type="FunFam" id="1.20.1060.10:FF:000001">
    <property type="entry name" value="DNA polymerase I"/>
    <property type="match status" value="1"/>
</dbReference>
<dbReference type="Pfam" id="PF01367">
    <property type="entry name" value="5_3_exonuc"/>
    <property type="match status" value="1"/>
</dbReference>
<evidence type="ECO:0000256" key="9">
    <source>
        <dbReference type="ARBA" id="ARBA00022801"/>
    </source>
</evidence>
<dbReference type="InterPro" id="IPR018320">
    <property type="entry name" value="DNA_polymerase_1"/>
</dbReference>
<evidence type="ECO:0000256" key="10">
    <source>
        <dbReference type="ARBA" id="ARBA00022839"/>
    </source>
</evidence>
<proteinExistence type="inferred from homology"/>
<dbReference type="GO" id="GO:0006302">
    <property type="term" value="P:double-strand break repair"/>
    <property type="evidence" value="ECO:0007669"/>
    <property type="project" value="TreeGrafter"/>
</dbReference>
<dbReference type="InterPro" id="IPR020045">
    <property type="entry name" value="DNA_polI_H3TH"/>
</dbReference>
<dbReference type="GO" id="GO:0003677">
    <property type="term" value="F:DNA binding"/>
    <property type="evidence" value="ECO:0007669"/>
    <property type="project" value="UniProtKB-UniRule"/>
</dbReference>
<organism evidence="20 21">
    <name type="scientific">Candidatus Enterocola intestinipullorum</name>
    <dbReference type="NCBI Taxonomy" id="2840783"/>
    <lineage>
        <taxon>Bacteria</taxon>
        <taxon>Pseudomonadati</taxon>
        <taxon>Bacteroidota</taxon>
        <taxon>Bacteroidia</taxon>
        <taxon>Bacteroidales</taxon>
        <taxon>Candidatus Enterocola</taxon>
    </lineage>
</organism>
<dbReference type="Gene3D" id="3.40.50.1010">
    <property type="entry name" value="5'-nuclease"/>
    <property type="match status" value="1"/>
</dbReference>
<dbReference type="CDD" id="cd06139">
    <property type="entry name" value="DNA_polA_I_Ecoli_like_exo"/>
    <property type="match status" value="1"/>
</dbReference>
<dbReference type="InterPro" id="IPR029060">
    <property type="entry name" value="PIN-like_dom_sf"/>
</dbReference>
<dbReference type="Gene3D" id="1.10.150.20">
    <property type="entry name" value="5' to 3' exonuclease, C-terminal subdomain"/>
    <property type="match status" value="2"/>
</dbReference>
<keyword evidence="11 16" id="KW-0239">DNA-directed DNA polymerase</keyword>
<reference evidence="20" key="2">
    <citation type="journal article" date="2021" name="PeerJ">
        <title>Extensive microbial diversity within the chicken gut microbiome revealed by metagenomics and culture.</title>
        <authorList>
            <person name="Gilroy R."/>
            <person name="Ravi A."/>
            <person name="Getino M."/>
            <person name="Pursley I."/>
            <person name="Horton D.L."/>
            <person name="Alikhan N.F."/>
            <person name="Baker D."/>
            <person name="Gharbi K."/>
            <person name="Hall N."/>
            <person name="Watson M."/>
            <person name="Adriaenssens E.M."/>
            <person name="Foster-Nyarko E."/>
            <person name="Jarju S."/>
            <person name="Secka A."/>
            <person name="Antonio M."/>
            <person name="Oren A."/>
            <person name="Chaudhuri R.R."/>
            <person name="La Ragione R."/>
            <person name="Hildebrand F."/>
            <person name="Pallen M.J."/>
        </authorList>
    </citation>
    <scope>NUCLEOTIDE SEQUENCE</scope>
    <source>
        <strain evidence="20">D3-1215</strain>
    </source>
</reference>
<evidence type="ECO:0000313" key="21">
    <source>
        <dbReference type="Proteomes" id="UP000823637"/>
    </source>
</evidence>
<dbReference type="Pfam" id="PF02739">
    <property type="entry name" value="5_3_exonuc_N"/>
    <property type="match status" value="1"/>
</dbReference>
<dbReference type="SUPFAM" id="SSF47807">
    <property type="entry name" value="5' to 3' exonuclease, C-terminal subdomain"/>
    <property type="match status" value="1"/>
</dbReference>
<dbReference type="InterPro" id="IPR008918">
    <property type="entry name" value="HhH2"/>
</dbReference>
<dbReference type="NCBIfam" id="NF004397">
    <property type="entry name" value="PRK05755.1"/>
    <property type="match status" value="1"/>
</dbReference>
<keyword evidence="8 16" id="KW-0227">DNA damage</keyword>
<dbReference type="Gene3D" id="3.30.70.370">
    <property type="match status" value="1"/>
</dbReference>
<evidence type="ECO:0000256" key="15">
    <source>
        <dbReference type="NCBIfam" id="TIGR00593"/>
    </source>
</evidence>
<evidence type="ECO:0000256" key="1">
    <source>
        <dbReference type="ARBA" id="ARBA00007705"/>
    </source>
</evidence>
<dbReference type="PANTHER" id="PTHR10133">
    <property type="entry name" value="DNA POLYMERASE I"/>
    <property type="match status" value="1"/>
</dbReference>
<keyword evidence="9 16" id="KW-0378">Hydrolase</keyword>
<keyword evidence="4 16" id="KW-0808">Transferase</keyword>
<dbReference type="EC" id="2.7.7.7" evidence="2 15"/>
<dbReference type="CDD" id="cd08637">
    <property type="entry name" value="DNA_pol_A_pol_I_C"/>
    <property type="match status" value="1"/>
</dbReference>
<dbReference type="SMART" id="SM00475">
    <property type="entry name" value="53EXOc"/>
    <property type="match status" value="1"/>
</dbReference>
<keyword evidence="12 16" id="KW-0238">DNA-binding</keyword>
<dbReference type="SUPFAM" id="SSF88723">
    <property type="entry name" value="PIN domain-like"/>
    <property type="match status" value="1"/>
</dbReference>
<dbReference type="Pfam" id="PF01612">
    <property type="entry name" value="DNA_pol_A_exo1"/>
    <property type="match status" value="1"/>
</dbReference>
<dbReference type="GO" id="GO:0003887">
    <property type="term" value="F:DNA-directed DNA polymerase activity"/>
    <property type="evidence" value="ECO:0007669"/>
    <property type="project" value="UniProtKB-UniRule"/>
</dbReference>
<dbReference type="Gene3D" id="3.30.420.10">
    <property type="entry name" value="Ribonuclease H-like superfamily/Ribonuclease H"/>
    <property type="match status" value="1"/>
</dbReference>
<comment type="caution">
    <text evidence="20">The sequence shown here is derived from an EMBL/GenBank/DDBJ whole genome shotgun (WGS) entry which is preliminary data.</text>
</comment>
<dbReference type="SUPFAM" id="SSF53098">
    <property type="entry name" value="Ribonuclease H-like"/>
    <property type="match status" value="1"/>
</dbReference>
<dbReference type="InterPro" id="IPR001098">
    <property type="entry name" value="DNA-dir_DNA_pol_A_palm_dom"/>
</dbReference>
<protein>
    <recommendedName>
        <fullName evidence="3 15">DNA polymerase I</fullName>
        <ecNumber evidence="2 15">2.7.7.7</ecNumber>
    </recommendedName>
</protein>
<dbReference type="InterPro" id="IPR002298">
    <property type="entry name" value="DNA_polymerase_A"/>
</dbReference>
<dbReference type="Gene3D" id="1.20.1060.10">
    <property type="entry name" value="Taq DNA Polymerase, Chain T, domain 4"/>
    <property type="match status" value="1"/>
</dbReference>
<comment type="function">
    <text evidence="16">In addition to polymerase activity, this DNA polymerase exhibits 3'-5' and 5'-3' exonuclease activity.</text>
</comment>
<dbReference type="InterPro" id="IPR036397">
    <property type="entry name" value="RNaseH_sf"/>
</dbReference>
<evidence type="ECO:0000256" key="5">
    <source>
        <dbReference type="ARBA" id="ARBA00022695"/>
    </source>
</evidence>
<evidence type="ECO:0000256" key="8">
    <source>
        <dbReference type="ARBA" id="ARBA00022763"/>
    </source>
</evidence>
<dbReference type="InterPro" id="IPR012337">
    <property type="entry name" value="RNaseH-like_sf"/>
</dbReference>
<evidence type="ECO:0000256" key="16">
    <source>
        <dbReference type="RuleBase" id="RU004460"/>
    </source>
</evidence>
<feature type="domain" description="3'-5' exonuclease" evidence="17">
    <location>
        <begin position="333"/>
        <end position="512"/>
    </location>
</feature>
<keyword evidence="13 16" id="KW-0234">DNA repair</keyword>
<evidence type="ECO:0000256" key="14">
    <source>
        <dbReference type="ARBA" id="ARBA00049244"/>
    </source>
</evidence>
<dbReference type="InterPro" id="IPR020046">
    <property type="entry name" value="5-3_exonucl_a-hlix_arch_N"/>
</dbReference>
<dbReference type="Proteomes" id="UP000823637">
    <property type="component" value="Unassembled WGS sequence"/>
</dbReference>
<reference evidence="20" key="1">
    <citation type="submission" date="2020-10" db="EMBL/GenBank/DDBJ databases">
        <authorList>
            <person name="Gilroy R."/>
        </authorList>
    </citation>
    <scope>NUCLEOTIDE SEQUENCE</scope>
    <source>
        <strain evidence="20">D3-1215</strain>
    </source>
</reference>
<evidence type="ECO:0000256" key="11">
    <source>
        <dbReference type="ARBA" id="ARBA00022932"/>
    </source>
</evidence>
<evidence type="ECO:0000256" key="4">
    <source>
        <dbReference type="ARBA" id="ARBA00022679"/>
    </source>
</evidence>
<keyword evidence="10 16" id="KW-0269">Exonuclease</keyword>
<gene>
    <name evidence="16 20" type="primary">polA</name>
    <name evidence="20" type="ORF">IAC32_03480</name>
</gene>
<dbReference type="InterPro" id="IPR043502">
    <property type="entry name" value="DNA/RNA_pol_sf"/>
</dbReference>
<comment type="catalytic activity">
    <reaction evidence="14 16">
        <text>DNA(n) + a 2'-deoxyribonucleoside 5'-triphosphate = DNA(n+1) + diphosphate</text>
        <dbReference type="Rhea" id="RHEA:22508"/>
        <dbReference type="Rhea" id="RHEA-COMP:17339"/>
        <dbReference type="Rhea" id="RHEA-COMP:17340"/>
        <dbReference type="ChEBI" id="CHEBI:33019"/>
        <dbReference type="ChEBI" id="CHEBI:61560"/>
        <dbReference type="ChEBI" id="CHEBI:173112"/>
        <dbReference type="EC" id="2.7.7.7"/>
    </reaction>
</comment>
<dbReference type="FunFam" id="1.10.150.20:FF:000003">
    <property type="entry name" value="DNA polymerase I"/>
    <property type="match status" value="1"/>
</dbReference>
<keyword evidence="5 16" id="KW-0548">Nucleotidyltransferase</keyword>
<evidence type="ECO:0000256" key="12">
    <source>
        <dbReference type="ARBA" id="ARBA00023125"/>
    </source>
</evidence>
<dbReference type="GO" id="GO:0008409">
    <property type="term" value="F:5'-3' exonuclease activity"/>
    <property type="evidence" value="ECO:0007669"/>
    <property type="project" value="UniProtKB-UniRule"/>
</dbReference>
<dbReference type="SMART" id="SM00482">
    <property type="entry name" value="POLAc"/>
    <property type="match status" value="1"/>
</dbReference>
<evidence type="ECO:0000259" key="18">
    <source>
        <dbReference type="SMART" id="SM00475"/>
    </source>
</evidence>
<comment type="similarity">
    <text evidence="1 16">Belongs to the DNA polymerase type-A family.</text>
</comment>
<dbReference type="EMBL" id="JADIMR010000049">
    <property type="protein sequence ID" value="MBO8446792.1"/>
    <property type="molecule type" value="Genomic_DNA"/>
</dbReference>
<feature type="domain" description="DNA-directed DNA polymerase family A palm" evidence="19">
    <location>
        <begin position="681"/>
        <end position="887"/>
    </location>
</feature>
<name>A0A9D9HEF6_9BACT</name>
<dbReference type="SMART" id="SM00279">
    <property type="entry name" value="HhH2"/>
    <property type="match status" value="1"/>
</dbReference>
<evidence type="ECO:0000256" key="2">
    <source>
        <dbReference type="ARBA" id="ARBA00012417"/>
    </source>
</evidence>
<dbReference type="InterPro" id="IPR036279">
    <property type="entry name" value="5-3_exonuclease_C_sf"/>
</dbReference>
<evidence type="ECO:0000259" key="19">
    <source>
        <dbReference type="SMART" id="SM00482"/>
    </source>
</evidence>
<evidence type="ECO:0000259" key="17">
    <source>
        <dbReference type="SMART" id="SM00474"/>
    </source>
</evidence>
<dbReference type="SUPFAM" id="SSF56672">
    <property type="entry name" value="DNA/RNA polymerases"/>
    <property type="match status" value="1"/>
</dbReference>
<dbReference type="PANTHER" id="PTHR10133:SF27">
    <property type="entry name" value="DNA POLYMERASE NU"/>
    <property type="match status" value="1"/>
</dbReference>
<dbReference type="AlphaFoldDB" id="A0A9D9HEF6"/>
<dbReference type="InterPro" id="IPR002562">
    <property type="entry name" value="3'-5'_exonuclease_dom"/>
</dbReference>
<dbReference type="InterPro" id="IPR002421">
    <property type="entry name" value="5-3_exonuclease"/>
</dbReference>
<dbReference type="GO" id="GO:0008408">
    <property type="term" value="F:3'-5' exonuclease activity"/>
    <property type="evidence" value="ECO:0007669"/>
    <property type="project" value="UniProtKB-UniRule"/>
</dbReference>